<dbReference type="EMBL" id="KE346315">
    <property type="protein sequence ID" value="EXC32863.1"/>
    <property type="molecule type" value="Genomic_DNA"/>
</dbReference>
<dbReference type="Proteomes" id="UP000030645">
    <property type="component" value="Unassembled WGS sequence"/>
</dbReference>
<proteinExistence type="predicted"/>
<reference evidence="3" key="1">
    <citation type="submission" date="2013-01" db="EMBL/GenBank/DDBJ databases">
        <title>Draft Genome Sequence of a Mulberry Tree, Morus notabilis C.K. Schneid.</title>
        <authorList>
            <person name="He N."/>
            <person name="Zhao S."/>
        </authorList>
    </citation>
    <scope>NUCLEOTIDE SEQUENCE</scope>
</reference>
<accession>W9SHZ6</accession>
<evidence type="ECO:0000313" key="2">
    <source>
        <dbReference type="EMBL" id="EXC32863.1"/>
    </source>
</evidence>
<evidence type="ECO:0000313" key="3">
    <source>
        <dbReference type="Proteomes" id="UP000030645"/>
    </source>
</evidence>
<organism evidence="2 3">
    <name type="scientific">Morus notabilis</name>
    <dbReference type="NCBI Taxonomy" id="981085"/>
    <lineage>
        <taxon>Eukaryota</taxon>
        <taxon>Viridiplantae</taxon>
        <taxon>Streptophyta</taxon>
        <taxon>Embryophyta</taxon>
        <taxon>Tracheophyta</taxon>
        <taxon>Spermatophyta</taxon>
        <taxon>Magnoliopsida</taxon>
        <taxon>eudicotyledons</taxon>
        <taxon>Gunneridae</taxon>
        <taxon>Pentapetalae</taxon>
        <taxon>rosids</taxon>
        <taxon>fabids</taxon>
        <taxon>Rosales</taxon>
        <taxon>Moraceae</taxon>
        <taxon>Moreae</taxon>
        <taxon>Morus</taxon>
    </lineage>
</organism>
<name>W9SHZ6_9ROSA</name>
<feature type="compositionally biased region" description="Basic and acidic residues" evidence="1">
    <location>
        <begin position="1"/>
        <end position="11"/>
    </location>
</feature>
<keyword evidence="3" id="KW-1185">Reference proteome</keyword>
<dbReference type="AlphaFoldDB" id="W9SHZ6"/>
<feature type="region of interest" description="Disordered" evidence="1">
    <location>
        <begin position="1"/>
        <end position="21"/>
    </location>
</feature>
<protein>
    <submittedName>
        <fullName evidence="2">Uncharacterized protein</fullName>
    </submittedName>
</protein>
<gene>
    <name evidence="2" type="ORF">L484_009563</name>
</gene>
<evidence type="ECO:0000256" key="1">
    <source>
        <dbReference type="SAM" id="MobiDB-lite"/>
    </source>
</evidence>
<sequence length="72" mass="8247">MKSNVCRERQPKSLTSHTSNLETRYSEEHMALFGLREPVRVWSSVRAKRGCGVSGRNWQVSGRNWQVEGSVI</sequence>
<feature type="compositionally biased region" description="Polar residues" evidence="1">
    <location>
        <begin position="12"/>
        <end position="21"/>
    </location>
</feature>